<name>A0ABW0SXP3_9GAMM</name>
<evidence type="ECO:0000259" key="1">
    <source>
        <dbReference type="PROSITE" id="PS51832"/>
    </source>
</evidence>
<dbReference type="PANTHER" id="PTHR45228">
    <property type="entry name" value="CYCLIC DI-GMP PHOSPHODIESTERASE TM_0186-RELATED"/>
    <property type="match status" value="1"/>
</dbReference>
<reference evidence="3" key="1">
    <citation type="journal article" date="2019" name="Int. J. Syst. Evol. Microbiol.">
        <title>The Global Catalogue of Microorganisms (GCM) 10K type strain sequencing project: providing services to taxonomists for standard genome sequencing and annotation.</title>
        <authorList>
            <consortium name="The Broad Institute Genomics Platform"/>
            <consortium name="The Broad Institute Genome Sequencing Center for Infectious Disease"/>
            <person name="Wu L."/>
            <person name="Ma J."/>
        </authorList>
    </citation>
    <scope>NUCLEOTIDE SEQUENCE [LARGE SCALE GENOMIC DNA]</scope>
    <source>
        <strain evidence="3">CGMCC 1.13587</strain>
    </source>
</reference>
<gene>
    <name evidence="2" type="ORF">ACFPPB_11930</name>
</gene>
<dbReference type="CDD" id="cd00077">
    <property type="entry name" value="HDc"/>
    <property type="match status" value="1"/>
</dbReference>
<dbReference type="PANTHER" id="PTHR45228:SF8">
    <property type="entry name" value="TWO-COMPONENT RESPONSE REGULATOR-RELATED"/>
    <property type="match status" value="1"/>
</dbReference>
<evidence type="ECO:0000313" key="3">
    <source>
        <dbReference type="Proteomes" id="UP001596111"/>
    </source>
</evidence>
<accession>A0ABW0SXP3</accession>
<protein>
    <submittedName>
        <fullName evidence="2">HD-GYP domain-containing protein</fullName>
        <ecNumber evidence="2">3.1.4.-</ecNumber>
    </submittedName>
</protein>
<dbReference type="InterPro" id="IPR003607">
    <property type="entry name" value="HD/PDEase_dom"/>
</dbReference>
<evidence type="ECO:0000313" key="2">
    <source>
        <dbReference type="EMBL" id="MFC5581821.1"/>
    </source>
</evidence>
<dbReference type="EC" id="3.1.4.-" evidence="2"/>
<keyword evidence="3" id="KW-1185">Reference proteome</keyword>
<organism evidence="2 3">
    <name type="scientific">Rhodanobacter terrae</name>
    <dbReference type="NCBI Taxonomy" id="418647"/>
    <lineage>
        <taxon>Bacteria</taxon>
        <taxon>Pseudomonadati</taxon>
        <taxon>Pseudomonadota</taxon>
        <taxon>Gammaproteobacteria</taxon>
        <taxon>Lysobacterales</taxon>
        <taxon>Rhodanobacteraceae</taxon>
        <taxon>Rhodanobacter</taxon>
    </lineage>
</organism>
<dbReference type="InterPro" id="IPR037522">
    <property type="entry name" value="HD_GYP_dom"/>
</dbReference>
<dbReference type="Pfam" id="PF13487">
    <property type="entry name" value="HD_5"/>
    <property type="match status" value="1"/>
</dbReference>
<dbReference type="SUPFAM" id="SSF109604">
    <property type="entry name" value="HD-domain/PDEase-like"/>
    <property type="match status" value="1"/>
</dbReference>
<keyword evidence="2" id="KW-0378">Hydrolase</keyword>
<dbReference type="SMART" id="SM00471">
    <property type="entry name" value="HDc"/>
    <property type="match status" value="1"/>
</dbReference>
<dbReference type="InterPro" id="IPR052020">
    <property type="entry name" value="Cyclic_di-GMP/3'3'-cGAMP_PDE"/>
</dbReference>
<comment type="caution">
    <text evidence="2">The sequence shown here is derived from an EMBL/GenBank/DDBJ whole genome shotgun (WGS) entry which is preliminary data.</text>
</comment>
<dbReference type="Gene3D" id="1.10.3210.10">
    <property type="entry name" value="Hypothetical protein af1432"/>
    <property type="match status" value="1"/>
</dbReference>
<sequence>MRPKGRVDETAPRQQRGAVTEGYMETWFSRVEPVLGAALELRDIHTSAHCGRVSQLALMFAEDLGLRGDALLAVAVAARFHDVGKIGIPDAILYKIGSLNDAEWEIMKGHSVRGEYIIRMDPHLLMGGEIARTVRHHHEHYDGNGYPDGLREQAIPLQARVLSVIDSYDAIRRRRAYHAAQSHEAAVSILASERGTKHDPQILDAFLSYERGWFDRLS</sequence>
<feature type="domain" description="HD-GYP" evidence="1">
    <location>
        <begin position="24"/>
        <end position="218"/>
    </location>
</feature>
<proteinExistence type="predicted"/>
<dbReference type="GO" id="GO:0016787">
    <property type="term" value="F:hydrolase activity"/>
    <property type="evidence" value="ECO:0007669"/>
    <property type="project" value="UniProtKB-KW"/>
</dbReference>
<dbReference type="EMBL" id="JBHSNG010000011">
    <property type="protein sequence ID" value="MFC5581821.1"/>
    <property type="molecule type" value="Genomic_DNA"/>
</dbReference>
<dbReference type="Proteomes" id="UP001596111">
    <property type="component" value="Unassembled WGS sequence"/>
</dbReference>
<dbReference type="RefSeq" id="WP_377327320.1">
    <property type="nucleotide sequence ID" value="NZ_JBHSNG010000011.1"/>
</dbReference>
<dbReference type="PROSITE" id="PS51832">
    <property type="entry name" value="HD_GYP"/>
    <property type="match status" value="1"/>
</dbReference>